<gene>
    <name evidence="2" type="ORF">AMELA_G00037640</name>
</gene>
<dbReference type="Proteomes" id="UP000593565">
    <property type="component" value="Unassembled WGS sequence"/>
</dbReference>
<evidence type="ECO:0000256" key="1">
    <source>
        <dbReference type="SAM" id="MobiDB-lite"/>
    </source>
</evidence>
<evidence type="ECO:0000313" key="3">
    <source>
        <dbReference type="Proteomes" id="UP000593565"/>
    </source>
</evidence>
<feature type="compositionally biased region" description="Basic and acidic residues" evidence="1">
    <location>
        <begin position="91"/>
        <end position="102"/>
    </location>
</feature>
<reference evidence="2 3" key="1">
    <citation type="submission" date="2020-02" db="EMBL/GenBank/DDBJ databases">
        <title>A chromosome-scale genome assembly of the black bullhead catfish (Ameiurus melas).</title>
        <authorList>
            <person name="Wen M."/>
            <person name="Zham M."/>
            <person name="Cabau C."/>
            <person name="Klopp C."/>
            <person name="Donnadieu C."/>
            <person name="Roques C."/>
            <person name="Bouchez O."/>
            <person name="Lampietro C."/>
            <person name="Jouanno E."/>
            <person name="Herpin A."/>
            <person name="Louis A."/>
            <person name="Berthelot C."/>
            <person name="Parey E."/>
            <person name="Roest-Crollius H."/>
            <person name="Braasch I."/>
            <person name="Postlethwait J."/>
            <person name="Robinson-Rechavi M."/>
            <person name="Echchiki A."/>
            <person name="Begum T."/>
            <person name="Montfort J."/>
            <person name="Schartl M."/>
            <person name="Bobe J."/>
            <person name="Guiguen Y."/>
        </authorList>
    </citation>
    <scope>NUCLEOTIDE SEQUENCE [LARGE SCALE GENOMIC DNA]</scope>
    <source>
        <strain evidence="2">M_S1</strain>
        <tissue evidence="2">Blood</tissue>
    </source>
</reference>
<keyword evidence="3" id="KW-1185">Reference proteome</keyword>
<accession>A0A7J6B8V0</accession>
<name>A0A7J6B8V0_AMEME</name>
<comment type="caution">
    <text evidence="2">The sequence shown here is derived from an EMBL/GenBank/DDBJ whole genome shotgun (WGS) entry which is preliminary data.</text>
</comment>
<feature type="region of interest" description="Disordered" evidence="1">
    <location>
        <begin position="82"/>
        <end position="102"/>
    </location>
</feature>
<proteinExistence type="predicted"/>
<protein>
    <submittedName>
        <fullName evidence="2">Uncharacterized protein</fullName>
    </submittedName>
</protein>
<evidence type="ECO:0000313" key="2">
    <source>
        <dbReference type="EMBL" id="KAF4091495.1"/>
    </source>
</evidence>
<organism evidence="2 3">
    <name type="scientific">Ameiurus melas</name>
    <name type="common">Black bullhead</name>
    <name type="synonym">Silurus melas</name>
    <dbReference type="NCBI Taxonomy" id="219545"/>
    <lineage>
        <taxon>Eukaryota</taxon>
        <taxon>Metazoa</taxon>
        <taxon>Chordata</taxon>
        <taxon>Craniata</taxon>
        <taxon>Vertebrata</taxon>
        <taxon>Euteleostomi</taxon>
        <taxon>Actinopterygii</taxon>
        <taxon>Neopterygii</taxon>
        <taxon>Teleostei</taxon>
        <taxon>Ostariophysi</taxon>
        <taxon>Siluriformes</taxon>
        <taxon>Ictaluridae</taxon>
        <taxon>Ameiurus</taxon>
    </lineage>
</organism>
<dbReference type="AlphaFoldDB" id="A0A7J6B8V0"/>
<sequence length="102" mass="11784">MDQSFHMFRREHRSLSEVIATFINEKIECYAVHGMTDDQLIKYVPKIEDQIAIRQYCRREVAALEGTTATISKATESLMAKINQRRASKRIHGDDRSEKNVG</sequence>
<dbReference type="EMBL" id="JAAGNN010000003">
    <property type="protein sequence ID" value="KAF4091495.1"/>
    <property type="molecule type" value="Genomic_DNA"/>
</dbReference>